<dbReference type="GO" id="GO:0003677">
    <property type="term" value="F:DNA binding"/>
    <property type="evidence" value="ECO:0007669"/>
    <property type="project" value="UniProtKB-KW"/>
</dbReference>
<dbReference type="PANTHER" id="PTHR43214">
    <property type="entry name" value="TWO-COMPONENT RESPONSE REGULATOR"/>
    <property type="match status" value="1"/>
</dbReference>
<dbReference type="SUPFAM" id="SSF46894">
    <property type="entry name" value="C-terminal effector domain of the bipartite response regulators"/>
    <property type="match status" value="1"/>
</dbReference>
<dbReference type="STRING" id="285473.A4G23_04416"/>
<dbReference type="InterPro" id="IPR039420">
    <property type="entry name" value="WalR-like"/>
</dbReference>
<feature type="domain" description="HTH luxR-type" evidence="6">
    <location>
        <begin position="144"/>
        <end position="214"/>
    </location>
</feature>
<dbReference type="GO" id="GO:0006355">
    <property type="term" value="P:regulation of DNA-templated transcription"/>
    <property type="evidence" value="ECO:0007669"/>
    <property type="project" value="InterPro"/>
</dbReference>
<feature type="modified residue" description="4-aspartylphosphate" evidence="5">
    <location>
        <position position="52"/>
    </location>
</feature>
<dbReference type="KEGG" id="srn:A4G23_04416"/>
<dbReference type="SMART" id="SM00448">
    <property type="entry name" value="REC"/>
    <property type="match status" value="1"/>
</dbReference>
<dbReference type="EMBL" id="CP017316">
    <property type="protein sequence ID" value="AOT61528.1"/>
    <property type="molecule type" value="Genomic_DNA"/>
</dbReference>
<evidence type="ECO:0000256" key="2">
    <source>
        <dbReference type="ARBA" id="ARBA00023015"/>
    </source>
</evidence>
<dbReference type="PANTHER" id="PTHR43214:SF24">
    <property type="entry name" value="TRANSCRIPTIONAL REGULATORY PROTEIN NARL-RELATED"/>
    <property type="match status" value="1"/>
</dbReference>
<sequence>MRVLIVEDDALLRAGLELLLATEGITVVGAVDRADRVPELVRSLTPDVVVMDVRLPPTYRDEGLRAAAGLRRERPGFPVLVLSAHVEDDYATELLGDDASGIGYLLKDRVGDVAEFTAAVRRVHSGGTVMDPEVISQLLGRRRSQDPIDQLTPREREVLGLMAEGHDNGRICELLNLSVPAVSKHIKNIFTKLGLPPSGSGHRRVLAVLAFLNR</sequence>
<dbReference type="InterPro" id="IPR016032">
    <property type="entry name" value="Sig_transdc_resp-reg_C-effctor"/>
</dbReference>
<dbReference type="OrthoDB" id="9808843at2"/>
<evidence type="ECO:0000256" key="4">
    <source>
        <dbReference type="ARBA" id="ARBA00023163"/>
    </source>
</evidence>
<keyword evidence="4" id="KW-0804">Transcription</keyword>
<dbReference type="GO" id="GO:0000160">
    <property type="term" value="P:phosphorelay signal transduction system"/>
    <property type="evidence" value="ECO:0007669"/>
    <property type="project" value="InterPro"/>
</dbReference>
<proteinExistence type="predicted"/>
<keyword evidence="2" id="KW-0805">Transcription regulation</keyword>
<dbReference type="SUPFAM" id="SSF52172">
    <property type="entry name" value="CheY-like"/>
    <property type="match status" value="1"/>
</dbReference>
<dbReference type="Proteomes" id="UP000095349">
    <property type="component" value="Chromosome"/>
</dbReference>
<evidence type="ECO:0000259" key="6">
    <source>
        <dbReference type="PROSITE" id="PS50043"/>
    </source>
</evidence>
<evidence type="ECO:0000256" key="1">
    <source>
        <dbReference type="ARBA" id="ARBA00022553"/>
    </source>
</evidence>
<evidence type="ECO:0000313" key="9">
    <source>
        <dbReference type="Proteomes" id="UP000095349"/>
    </source>
</evidence>
<evidence type="ECO:0000256" key="3">
    <source>
        <dbReference type="ARBA" id="ARBA00023125"/>
    </source>
</evidence>
<organism evidence="8 9">
    <name type="scientific">Streptomyces rubrolavendulae</name>
    <dbReference type="NCBI Taxonomy" id="285473"/>
    <lineage>
        <taxon>Bacteria</taxon>
        <taxon>Bacillati</taxon>
        <taxon>Actinomycetota</taxon>
        <taxon>Actinomycetes</taxon>
        <taxon>Kitasatosporales</taxon>
        <taxon>Streptomycetaceae</taxon>
        <taxon>Streptomyces</taxon>
    </lineage>
</organism>
<dbReference type="PRINTS" id="PR00038">
    <property type="entry name" value="HTHLUXR"/>
</dbReference>
<keyword evidence="1 5" id="KW-0597">Phosphoprotein</keyword>
<evidence type="ECO:0000256" key="5">
    <source>
        <dbReference type="PROSITE-ProRule" id="PRU00169"/>
    </source>
</evidence>
<dbReference type="PROSITE" id="PS50043">
    <property type="entry name" value="HTH_LUXR_2"/>
    <property type="match status" value="1"/>
</dbReference>
<name>A0A1D8G7X7_9ACTN</name>
<dbReference type="InterPro" id="IPR000792">
    <property type="entry name" value="Tscrpt_reg_LuxR_C"/>
</dbReference>
<protein>
    <submittedName>
        <fullName evidence="8">Oxygen regulatory protein NreC</fullName>
    </submittedName>
</protein>
<dbReference type="RefSeq" id="WP_069978383.1">
    <property type="nucleotide sequence ID" value="NZ_CP017316.1"/>
</dbReference>
<keyword evidence="3" id="KW-0238">DNA-binding</keyword>
<keyword evidence="9" id="KW-1185">Reference proteome</keyword>
<dbReference type="AlphaFoldDB" id="A0A1D8G7X7"/>
<dbReference type="CDD" id="cd06170">
    <property type="entry name" value="LuxR_C_like"/>
    <property type="match status" value="1"/>
</dbReference>
<dbReference type="Pfam" id="PF00196">
    <property type="entry name" value="GerE"/>
    <property type="match status" value="1"/>
</dbReference>
<reference evidence="8 9" key="1">
    <citation type="submission" date="2016-09" db="EMBL/GenBank/DDBJ databases">
        <title>Streptomyces rubrolavendulae MJM4426 Genome sequencing and assembly.</title>
        <authorList>
            <person name="Kim J.-G."/>
        </authorList>
    </citation>
    <scope>NUCLEOTIDE SEQUENCE [LARGE SCALE GENOMIC DNA]</scope>
    <source>
        <strain evidence="8 9">MJM4426</strain>
    </source>
</reference>
<gene>
    <name evidence="8" type="primary">nreC_3</name>
    <name evidence="8" type="ORF">A4G23_04416</name>
</gene>
<dbReference type="InterPro" id="IPR001789">
    <property type="entry name" value="Sig_transdc_resp-reg_receiver"/>
</dbReference>
<dbReference type="CDD" id="cd17535">
    <property type="entry name" value="REC_NarL-like"/>
    <property type="match status" value="1"/>
</dbReference>
<dbReference type="PROSITE" id="PS50110">
    <property type="entry name" value="RESPONSE_REGULATORY"/>
    <property type="match status" value="1"/>
</dbReference>
<dbReference type="SMART" id="SM00421">
    <property type="entry name" value="HTH_LUXR"/>
    <property type="match status" value="1"/>
</dbReference>
<dbReference type="InterPro" id="IPR058245">
    <property type="entry name" value="NreC/VraR/RcsB-like_REC"/>
</dbReference>
<dbReference type="InterPro" id="IPR011006">
    <property type="entry name" value="CheY-like_superfamily"/>
</dbReference>
<feature type="domain" description="Response regulatory" evidence="7">
    <location>
        <begin position="2"/>
        <end position="122"/>
    </location>
</feature>
<dbReference type="Gene3D" id="3.40.50.2300">
    <property type="match status" value="1"/>
</dbReference>
<dbReference type="PATRIC" id="fig|285473.5.peg.4639"/>
<dbReference type="Pfam" id="PF00072">
    <property type="entry name" value="Response_reg"/>
    <property type="match status" value="1"/>
</dbReference>
<evidence type="ECO:0000313" key="8">
    <source>
        <dbReference type="EMBL" id="AOT61528.1"/>
    </source>
</evidence>
<accession>A0A1D8G7X7</accession>
<evidence type="ECO:0000259" key="7">
    <source>
        <dbReference type="PROSITE" id="PS50110"/>
    </source>
</evidence>